<dbReference type="AlphaFoldDB" id="A5BIT8"/>
<protein>
    <submittedName>
        <fullName evidence="1">Uncharacterized protein</fullName>
    </submittedName>
</protein>
<organism evidence="1">
    <name type="scientific">Vitis vinifera</name>
    <name type="common">Grape</name>
    <dbReference type="NCBI Taxonomy" id="29760"/>
    <lineage>
        <taxon>Eukaryota</taxon>
        <taxon>Viridiplantae</taxon>
        <taxon>Streptophyta</taxon>
        <taxon>Embryophyta</taxon>
        <taxon>Tracheophyta</taxon>
        <taxon>Spermatophyta</taxon>
        <taxon>Magnoliopsida</taxon>
        <taxon>eudicotyledons</taxon>
        <taxon>Gunneridae</taxon>
        <taxon>Pentapetalae</taxon>
        <taxon>rosids</taxon>
        <taxon>Vitales</taxon>
        <taxon>Vitaceae</taxon>
        <taxon>Viteae</taxon>
        <taxon>Vitis</taxon>
    </lineage>
</organism>
<dbReference type="PANTHER" id="PTHR12277:SF81">
    <property type="entry name" value="PROTEIN ABHD13"/>
    <property type="match status" value="1"/>
</dbReference>
<gene>
    <name evidence="1" type="ORF">VITISV_011957</name>
</gene>
<sequence length="142" mass="15779">MGGVTSSMAAKFAFFPPNPPSYKLIRDDLTGLLLLSPFPHRENVEVLKLPTRRGTEIVAVYVRHPMATSTLLYSHGNAADLGQMYELFIELSIHLRVNLMGNGKFRVLSRDSRKFAEHGDLAGYSENFSLDPSLHLGLIGSY</sequence>
<dbReference type="EMBL" id="AM460962">
    <property type="protein sequence ID" value="CAN74646.1"/>
    <property type="molecule type" value="Genomic_DNA"/>
</dbReference>
<dbReference type="ExpressionAtlas" id="A5BIT8">
    <property type="expression patterns" value="baseline and differential"/>
</dbReference>
<dbReference type="PANTHER" id="PTHR12277">
    <property type="entry name" value="ALPHA/BETA HYDROLASE DOMAIN-CONTAINING PROTEIN"/>
    <property type="match status" value="1"/>
</dbReference>
<evidence type="ECO:0000313" key="1">
    <source>
        <dbReference type="EMBL" id="CAN74646.1"/>
    </source>
</evidence>
<proteinExistence type="predicted"/>
<accession>A5BIT8</accession>
<name>A5BIT8_VITVI</name>
<reference evidence="1" key="1">
    <citation type="journal article" date="2007" name="PLoS ONE">
        <title>The first genome sequence of an elite grapevine cultivar (Pinot noir Vitis vinifera L.): coping with a highly heterozygous genome.</title>
        <authorList>
            <person name="Velasco R."/>
            <person name="Zharkikh A."/>
            <person name="Troggio M."/>
            <person name="Cartwright D.A."/>
            <person name="Cestaro A."/>
            <person name="Pruss D."/>
            <person name="Pindo M."/>
            <person name="FitzGerald L.M."/>
            <person name="Vezzulli S."/>
            <person name="Reid J."/>
            <person name="Malacarne G."/>
            <person name="Iliev D."/>
            <person name="Coppola G."/>
            <person name="Wardell B."/>
            <person name="Micheletti D."/>
            <person name="Macalma T."/>
            <person name="Facci M."/>
            <person name="Mitchell J.T."/>
            <person name="Perazzolli M."/>
            <person name="Eldredge G."/>
            <person name="Gatto P."/>
            <person name="Oyzerski R."/>
            <person name="Moretto M."/>
            <person name="Gutin N."/>
            <person name="Stefanini M."/>
            <person name="Chen Y."/>
            <person name="Segala C."/>
            <person name="Davenport C."/>
            <person name="Dematte L."/>
            <person name="Mraz A."/>
            <person name="Battilana J."/>
            <person name="Stormo K."/>
            <person name="Costa F."/>
            <person name="Tao Q."/>
            <person name="Si-Ammour A."/>
            <person name="Harkins T."/>
            <person name="Lackey A."/>
            <person name="Perbost C."/>
            <person name="Taillon B."/>
            <person name="Stella A."/>
            <person name="Solovyev V."/>
            <person name="Fawcett J.A."/>
            <person name="Sterck L."/>
            <person name="Vandepoele K."/>
            <person name="Grando S.M."/>
            <person name="Toppo S."/>
            <person name="Moser C."/>
            <person name="Lanchbury J."/>
            <person name="Bogden R."/>
            <person name="Skolnick M."/>
            <person name="Sgaramella V."/>
            <person name="Bhatnagar S.K."/>
            <person name="Fontana P."/>
            <person name="Gutin A."/>
            <person name="Van de Peer Y."/>
            <person name="Salamini F."/>
            <person name="Viola R."/>
        </authorList>
    </citation>
    <scope>NUCLEOTIDE SEQUENCE</scope>
</reference>